<protein>
    <submittedName>
        <fullName evidence="1">Uncharacterized protein</fullName>
    </submittedName>
</protein>
<dbReference type="Proteomes" id="UP000580250">
    <property type="component" value="Unassembled WGS sequence"/>
</dbReference>
<reference evidence="1 2" key="1">
    <citation type="submission" date="2020-08" db="EMBL/GenBank/DDBJ databases">
        <authorList>
            <person name="Koutsovoulos G."/>
            <person name="Danchin GJ E."/>
        </authorList>
    </citation>
    <scope>NUCLEOTIDE SEQUENCE [LARGE SCALE GENOMIC DNA]</scope>
</reference>
<evidence type="ECO:0000313" key="2">
    <source>
        <dbReference type="Proteomes" id="UP000580250"/>
    </source>
</evidence>
<evidence type="ECO:0000313" key="1">
    <source>
        <dbReference type="EMBL" id="CAD2182221.1"/>
    </source>
</evidence>
<name>A0A6V7W7D7_MELEN</name>
<gene>
    <name evidence="1" type="ORF">MENT_LOCUS34419</name>
</gene>
<comment type="caution">
    <text evidence="1">The sequence shown here is derived from an EMBL/GenBank/DDBJ whole genome shotgun (WGS) entry which is preliminary data.</text>
</comment>
<proteinExistence type="predicted"/>
<dbReference type="EMBL" id="CAJEWN010000424">
    <property type="protein sequence ID" value="CAD2182221.1"/>
    <property type="molecule type" value="Genomic_DNA"/>
</dbReference>
<dbReference type="AlphaFoldDB" id="A0A6V7W7D7"/>
<organism evidence="1 2">
    <name type="scientific">Meloidogyne enterolobii</name>
    <name type="common">Root-knot nematode worm</name>
    <name type="synonym">Meloidogyne mayaguensis</name>
    <dbReference type="NCBI Taxonomy" id="390850"/>
    <lineage>
        <taxon>Eukaryota</taxon>
        <taxon>Metazoa</taxon>
        <taxon>Ecdysozoa</taxon>
        <taxon>Nematoda</taxon>
        <taxon>Chromadorea</taxon>
        <taxon>Rhabditida</taxon>
        <taxon>Tylenchina</taxon>
        <taxon>Tylenchomorpha</taxon>
        <taxon>Tylenchoidea</taxon>
        <taxon>Meloidogynidae</taxon>
        <taxon>Meloidogyninae</taxon>
        <taxon>Meloidogyne</taxon>
    </lineage>
</organism>
<sequence>MVSHQFNVRQEIDEHVAAIKNELENFNNPNYTKNQLFNISGRFSGIFNELRGFREVMVSISKEIDEKVSSIDNWPGICKTDHNVEQIKKNVLVKKEIIIDLLEFLHEEAKKFTTVGKIAVVKAKERSFFCGALQSLLFHIREISSGLKYA</sequence>
<accession>A0A6V7W7D7</accession>